<name>A0A1N6Y645_9BACT</name>
<evidence type="ECO:0000256" key="3">
    <source>
        <dbReference type="ARBA" id="ARBA00022692"/>
    </source>
</evidence>
<evidence type="ECO:0000313" key="8">
    <source>
        <dbReference type="EMBL" id="SIR10058.1"/>
    </source>
</evidence>
<evidence type="ECO:0000256" key="4">
    <source>
        <dbReference type="ARBA" id="ARBA00022989"/>
    </source>
</evidence>
<dbReference type="GO" id="GO:0005886">
    <property type="term" value="C:plasma membrane"/>
    <property type="evidence" value="ECO:0007669"/>
    <property type="project" value="UniProtKB-SubCell"/>
</dbReference>
<feature type="transmembrane region" description="Helical" evidence="6">
    <location>
        <begin position="105"/>
        <end position="125"/>
    </location>
</feature>
<dbReference type="STRING" id="1077936.SAMN05421545_2292"/>
<accession>A0A1N6Y645</accession>
<evidence type="ECO:0000256" key="2">
    <source>
        <dbReference type="ARBA" id="ARBA00022475"/>
    </source>
</evidence>
<evidence type="ECO:0000313" key="9">
    <source>
        <dbReference type="Proteomes" id="UP000185924"/>
    </source>
</evidence>
<dbReference type="PANTHER" id="PTHR36115:SF6">
    <property type="entry name" value="PROLINE-RICH ANTIGEN HOMOLOG"/>
    <property type="match status" value="1"/>
</dbReference>
<dbReference type="InterPro" id="IPR051791">
    <property type="entry name" value="Pra-immunoreactive"/>
</dbReference>
<feature type="transmembrane region" description="Helical" evidence="6">
    <location>
        <begin position="21"/>
        <end position="43"/>
    </location>
</feature>
<dbReference type="Proteomes" id="UP000185924">
    <property type="component" value="Unassembled WGS sequence"/>
</dbReference>
<dbReference type="PANTHER" id="PTHR36115">
    <property type="entry name" value="PROLINE-RICH ANTIGEN HOMOLOG-RELATED"/>
    <property type="match status" value="1"/>
</dbReference>
<dbReference type="EMBL" id="FTNM01000003">
    <property type="protein sequence ID" value="SIR10058.1"/>
    <property type="molecule type" value="Genomic_DNA"/>
</dbReference>
<dbReference type="Pfam" id="PF06271">
    <property type="entry name" value="RDD"/>
    <property type="match status" value="1"/>
</dbReference>
<protein>
    <submittedName>
        <fullName evidence="8">Uncharacterized membrane protein YckC, RDD family</fullName>
    </submittedName>
</protein>
<evidence type="ECO:0000256" key="6">
    <source>
        <dbReference type="SAM" id="Phobius"/>
    </source>
</evidence>
<dbReference type="InterPro" id="IPR010432">
    <property type="entry name" value="RDD"/>
</dbReference>
<evidence type="ECO:0000256" key="1">
    <source>
        <dbReference type="ARBA" id="ARBA00004651"/>
    </source>
</evidence>
<feature type="domain" description="RDD" evidence="7">
    <location>
        <begin position="15"/>
        <end position="138"/>
    </location>
</feature>
<comment type="subcellular location">
    <subcellularLocation>
        <location evidence="1">Cell membrane</location>
        <topology evidence="1">Multi-pass membrane protein</topology>
    </subcellularLocation>
</comment>
<proteinExistence type="predicted"/>
<reference evidence="9" key="1">
    <citation type="submission" date="2017-01" db="EMBL/GenBank/DDBJ databases">
        <authorList>
            <person name="Varghese N."/>
            <person name="Submissions S."/>
        </authorList>
    </citation>
    <scope>NUCLEOTIDE SEQUENCE [LARGE SCALE GENOMIC DNA]</scope>
    <source>
        <strain evidence="9">DM9</strain>
    </source>
</reference>
<gene>
    <name evidence="8" type="ORF">SAMN05421545_2292</name>
</gene>
<keyword evidence="4 6" id="KW-1133">Transmembrane helix</keyword>
<sequence length="143" mass="16084">MQLSYQKAKSDLLEAQLGTRVLAFCLDSLFLISIIGLIEYFTFSSNEEALLFKSERLLHILLGWLYFAGAESAAWQGSIGKHLLGLRVVGHSGDRISFRRASLRYLLKPVSIFVLLLQALTGTSVTSYSRLFHDRICKTRVLS</sequence>
<keyword evidence="2" id="KW-1003">Cell membrane</keyword>
<organism evidence="8 9">
    <name type="scientific">Pontibacter lucknowensis</name>
    <dbReference type="NCBI Taxonomy" id="1077936"/>
    <lineage>
        <taxon>Bacteria</taxon>
        <taxon>Pseudomonadati</taxon>
        <taxon>Bacteroidota</taxon>
        <taxon>Cytophagia</taxon>
        <taxon>Cytophagales</taxon>
        <taxon>Hymenobacteraceae</taxon>
        <taxon>Pontibacter</taxon>
    </lineage>
</organism>
<keyword evidence="3 6" id="KW-0812">Transmembrane</keyword>
<keyword evidence="9" id="KW-1185">Reference proteome</keyword>
<keyword evidence="5 6" id="KW-0472">Membrane</keyword>
<dbReference type="AlphaFoldDB" id="A0A1N6Y645"/>
<dbReference type="RefSeq" id="WP_076422202.1">
    <property type="nucleotide sequence ID" value="NZ_FTNM01000003.1"/>
</dbReference>
<evidence type="ECO:0000259" key="7">
    <source>
        <dbReference type="Pfam" id="PF06271"/>
    </source>
</evidence>
<evidence type="ECO:0000256" key="5">
    <source>
        <dbReference type="ARBA" id="ARBA00023136"/>
    </source>
</evidence>
<dbReference type="OrthoDB" id="852402at2"/>